<dbReference type="AlphaFoldDB" id="A0A421BVC5"/>
<dbReference type="InterPro" id="IPR027417">
    <property type="entry name" value="P-loop_NTPase"/>
</dbReference>
<evidence type="ECO:0000313" key="8">
    <source>
        <dbReference type="EMBL" id="RLL72256.1"/>
    </source>
</evidence>
<evidence type="ECO:0000256" key="2">
    <source>
        <dbReference type="ARBA" id="ARBA00022679"/>
    </source>
</evidence>
<keyword evidence="3" id="KW-0812">Transmembrane</keyword>
<keyword evidence="7" id="KW-0325">Glycoprotein</keyword>
<dbReference type="InterPro" id="IPR018011">
    <property type="entry name" value="Carb_sulfotrans_8-10"/>
</dbReference>
<reference evidence="8 9" key="1">
    <citation type="submission" date="2018-10" db="EMBL/GenBank/DDBJ databases">
        <title>Rhodobacter sp . BO-81.</title>
        <authorList>
            <person name="Im W.T."/>
        </authorList>
    </citation>
    <scope>NUCLEOTIDE SEQUENCE [LARGE SCALE GENOMIC DNA]</scope>
    <source>
        <strain evidence="8 9">BO-81</strain>
    </source>
</reference>
<dbReference type="GO" id="GO:0016051">
    <property type="term" value="P:carbohydrate biosynthetic process"/>
    <property type="evidence" value="ECO:0007669"/>
    <property type="project" value="InterPro"/>
</dbReference>
<gene>
    <name evidence="8" type="ORF">DYS74_02270</name>
</gene>
<evidence type="ECO:0000256" key="3">
    <source>
        <dbReference type="ARBA" id="ARBA00022692"/>
    </source>
</evidence>
<evidence type="ECO:0008006" key="10">
    <source>
        <dbReference type="Google" id="ProtNLM"/>
    </source>
</evidence>
<keyword evidence="6" id="KW-0472">Membrane</keyword>
<dbReference type="PANTHER" id="PTHR12137:SF54">
    <property type="entry name" value="CARBOHYDRATE SULFOTRANSFERASE"/>
    <property type="match status" value="1"/>
</dbReference>
<protein>
    <recommendedName>
        <fullName evidence="10">Sulfotransferase family protein</fullName>
    </recommendedName>
</protein>
<keyword evidence="9" id="KW-1185">Reference proteome</keyword>
<keyword evidence="4" id="KW-1133">Transmembrane helix</keyword>
<dbReference type="GO" id="GO:0008146">
    <property type="term" value="F:sulfotransferase activity"/>
    <property type="evidence" value="ECO:0007669"/>
    <property type="project" value="InterPro"/>
</dbReference>
<evidence type="ECO:0000313" key="9">
    <source>
        <dbReference type="Proteomes" id="UP000279673"/>
    </source>
</evidence>
<dbReference type="Pfam" id="PF03567">
    <property type="entry name" value="Sulfotransfer_2"/>
    <property type="match status" value="1"/>
</dbReference>
<dbReference type="GO" id="GO:0016020">
    <property type="term" value="C:membrane"/>
    <property type="evidence" value="ECO:0007669"/>
    <property type="project" value="InterPro"/>
</dbReference>
<sequence>MSAKVSLAKRPNFLKAQLLAPFSARYRARLTLRGEPEALLAIATHIVLTRDHRLAFVKNSKAGCTTVAQVLYACDTGATFQGRVHDAKKQIAGHLHVRECLDALRDPKVYAFSFVRDPLARAVSAFQDFVLDRTNPGTRHHLPRLREFGWRPDTSEERQFDVFLDYVAASFAESELWTDPHFRLQKHNLALGTVQYRRICRLENYAAEMTRVLQESGVWRPELERLLTMRTNVSRARKYSPTEAQAARVRAIYAADYEAFDY</sequence>
<keyword evidence="2" id="KW-0808">Transferase</keyword>
<comment type="subcellular location">
    <subcellularLocation>
        <location evidence="1">Golgi apparatus membrane</location>
        <topology evidence="1">Single-pass type II membrane protein</topology>
    </subcellularLocation>
</comment>
<comment type="caution">
    <text evidence="8">The sequence shown here is derived from an EMBL/GenBank/DDBJ whole genome shotgun (WGS) entry which is preliminary data.</text>
</comment>
<dbReference type="InterPro" id="IPR005331">
    <property type="entry name" value="Sulfotransferase"/>
</dbReference>
<evidence type="ECO:0000256" key="1">
    <source>
        <dbReference type="ARBA" id="ARBA00004323"/>
    </source>
</evidence>
<evidence type="ECO:0000256" key="7">
    <source>
        <dbReference type="ARBA" id="ARBA00023180"/>
    </source>
</evidence>
<dbReference type="Proteomes" id="UP000279673">
    <property type="component" value="Unassembled WGS sequence"/>
</dbReference>
<keyword evidence="5" id="KW-0333">Golgi apparatus</keyword>
<dbReference type="RefSeq" id="WP_121530537.1">
    <property type="nucleotide sequence ID" value="NZ_RCHI01000002.1"/>
</dbReference>
<evidence type="ECO:0000256" key="5">
    <source>
        <dbReference type="ARBA" id="ARBA00023034"/>
    </source>
</evidence>
<accession>A0A421BVC5</accession>
<proteinExistence type="predicted"/>
<name>A0A421BVC5_9RHOB</name>
<evidence type="ECO:0000256" key="4">
    <source>
        <dbReference type="ARBA" id="ARBA00022989"/>
    </source>
</evidence>
<dbReference type="EMBL" id="RCHI01000002">
    <property type="protein sequence ID" value="RLL72256.1"/>
    <property type="molecule type" value="Genomic_DNA"/>
</dbReference>
<dbReference type="Gene3D" id="3.40.50.300">
    <property type="entry name" value="P-loop containing nucleotide triphosphate hydrolases"/>
    <property type="match status" value="1"/>
</dbReference>
<organism evidence="8 9">
    <name type="scientific">Paenirhodobacter hankyongi</name>
    <dbReference type="NCBI Taxonomy" id="2294033"/>
    <lineage>
        <taxon>Bacteria</taxon>
        <taxon>Pseudomonadati</taxon>
        <taxon>Pseudomonadota</taxon>
        <taxon>Alphaproteobacteria</taxon>
        <taxon>Rhodobacterales</taxon>
        <taxon>Rhodobacter group</taxon>
        <taxon>Paenirhodobacter</taxon>
    </lineage>
</organism>
<dbReference type="PANTHER" id="PTHR12137">
    <property type="entry name" value="CARBOHYDRATE SULFOTRANSFERASE"/>
    <property type="match status" value="1"/>
</dbReference>
<evidence type="ECO:0000256" key="6">
    <source>
        <dbReference type="ARBA" id="ARBA00023136"/>
    </source>
</evidence>